<accession>A0ABW4FDE2</accession>
<evidence type="ECO:0000313" key="2">
    <source>
        <dbReference type="EMBL" id="MFD1528576.1"/>
    </source>
</evidence>
<dbReference type="Gene3D" id="3.40.430.10">
    <property type="entry name" value="Dihydrofolate Reductase, subunit A"/>
    <property type="match status" value="1"/>
</dbReference>
<evidence type="ECO:0000259" key="1">
    <source>
        <dbReference type="Pfam" id="PF01872"/>
    </source>
</evidence>
<protein>
    <submittedName>
        <fullName evidence="2">Dihydrofolate reductase family protein</fullName>
    </submittedName>
</protein>
<sequence length="198" mass="20698">MGNVVVEMSPSVDGYVAGTGVSVERPFGNAGVRLHRWLGFDGETPTEADRAAAERVFTGAGAVVIGRRMFDVGIGLWGADGAFGMPVFVVTSRPADVLVKGPTTFTFVTEGTGRAVELARETAGELDVVVNGGADVVQQCLAAGLVDEIRLHVVPVLLGSGTRLFERPVGEQFELEQTAATATPLATHLSYRVAEGKA</sequence>
<dbReference type="Pfam" id="PF01872">
    <property type="entry name" value="RibD_C"/>
    <property type="match status" value="1"/>
</dbReference>
<keyword evidence="3" id="KW-1185">Reference proteome</keyword>
<dbReference type="Proteomes" id="UP001597145">
    <property type="component" value="Unassembled WGS sequence"/>
</dbReference>
<dbReference type="RefSeq" id="WP_343969666.1">
    <property type="nucleotide sequence ID" value="NZ_BAAAJG010000001.1"/>
</dbReference>
<comment type="caution">
    <text evidence="2">The sequence shown here is derived from an EMBL/GenBank/DDBJ whole genome shotgun (WGS) entry which is preliminary data.</text>
</comment>
<reference evidence="3" key="1">
    <citation type="journal article" date="2019" name="Int. J. Syst. Evol. Microbiol.">
        <title>The Global Catalogue of Microorganisms (GCM) 10K type strain sequencing project: providing services to taxonomists for standard genome sequencing and annotation.</title>
        <authorList>
            <consortium name="The Broad Institute Genomics Platform"/>
            <consortium name="The Broad Institute Genome Sequencing Center for Infectious Disease"/>
            <person name="Wu L."/>
            <person name="Ma J."/>
        </authorList>
    </citation>
    <scope>NUCLEOTIDE SEQUENCE [LARGE SCALE GENOMIC DNA]</scope>
    <source>
        <strain evidence="3">JCM 12165</strain>
    </source>
</reference>
<feature type="domain" description="Bacterial bifunctional deaminase-reductase C-terminal" evidence="1">
    <location>
        <begin position="4"/>
        <end position="178"/>
    </location>
</feature>
<dbReference type="InterPro" id="IPR002734">
    <property type="entry name" value="RibDG_C"/>
</dbReference>
<organism evidence="2 3">
    <name type="scientific">Pseudonocardia aurantiaca</name>
    <dbReference type="NCBI Taxonomy" id="75290"/>
    <lineage>
        <taxon>Bacteria</taxon>
        <taxon>Bacillati</taxon>
        <taxon>Actinomycetota</taxon>
        <taxon>Actinomycetes</taxon>
        <taxon>Pseudonocardiales</taxon>
        <taxon>Pseudonocardiaceae</taxon>
        <taxon>Pseudonocardia</taxon>
    </lineage>
</organism>
<dbReference type="PANTHER" id="PTHR38011:SF12">
    <property type="entry name" value="BIFUNCTIONAL DEAMINASE-REDUCTASE DOMAIN PROTEIN"/>
    <property type="match status" value="1"/>
</dbReference>
<evidence type="ECO:0000313" key="3">
    <source>
        <dbReference type="Proteomes" id="UP001597145"/>
    </source>
</evidence>
<gene>
    <name evidence="2" type="ORF">ACFSCY_03905</name>
</gene>
<proteinExistence type="predicted"/>
<dbReference type="PANTHER" id="PTHR38011">
    <property type="entry name" value="DIHYDROFOLATE REDUCTASE FAMILY PROTEIN (AFU_ORTHOLOGUE AFUA_8G06820)"/>
    <property type="match status" value="1"/>
</dbReference>
<dbReference type="InterPro" id="IPR050765">
    <property type="entry name" value="Riboflavin_Biosynth_HTPR"/>
</dbReference>
<dbReference type="SUPFAM" id="SSF53597">
    <property type="entry name" value="Dihydrofolate reductase-like"/>
    <property type="match status" value="1"/>
</dbReference>
<dbReference type="InterPro" id="IPR024072">
    <property type="entry name" value="DHFR-like_dom_sf"/>
</dbReference>
<dbReference type="EMBL" id="JBHUCP010000003">
    <property type="protein sequence ID" value="MFD1528576.1"/>
    <property type="molecule type" value="Genomic_DNA"/>
</dbReference>
<name>A0ABW4FDE2_9PSEU</name>